<geneLocation type="plasmid" evidence="1">
    <name>pFRL6</name>
</geneLocation>
<accession>V9Z7Y2</accession>
<keyword evidence="1" id="KW-0614">Plasmid</keyword>
<name>V9Z7Y2_9ACTN</name>
<protein>
    <submittedName>
        <fullName evidence="1">Uncharacterized protein</fullName>
    </submittedName>
</protein>
<proteinExistence type="predicted"/>
<dbReference type="AlphaFoldDB" id="V9Z7Y2"/>
<evidence type="ECO:0000313" key="1">
    <source>
        <dbReference type="EMBL" id="AHE40114.1"/>
    </source>
</evidence>
<gene>
    <name evidence="1" type="ORF">pFRL6_27</name>
</gene>
<organism evidence="1">
    <name type="scientific">Streptomyces sp. F12</name>
    <dbReference type="NCBI Taxonomy" id="1436084"/>
    <lineage>
        <taxon>Bacteria</taxon>
        <taxon>Bacillati</taxon>
        <taxon>Actinomycetota</taxon>
        <taxon>Actinomycetes</taxon>
        <taxon>Kitasatosporales</taxon>
        <taxon>Streptomycetaceae</taxon>
        <taxon>Streptomyces</taxon>
    </lineage>
</organism>
<dbReference type="EMBL" id="KF602051">
    <property type="protein sequence ID" value="AHE40114.1"/>
    <property type="molecule type" value="Genomic_DNA"/>
</dbReference>
<sequence length="459" mass="45442">MVVVDDFARRVVAAAAVLGLAAVHVSVAGGAHHSGGVLLEDPAVRGLLADGDGLVRHKDPERFAPSPVGAAQPRLAVGAAVDGDCPGGHAGDGSGAPVYAAAAESGVAGDQAESVADVEVAGVDRDGDLVRLRGVGHHVERLSSCGPCAYGAVCEHGAQGVGDTGDELVRGLPLGLGVGGGERVCMLVTAARHHLKGLGQLCLRLADDPLRGLLLSVPGLVLDPVDAAGVQLGAQGGDGVRLEAAGGGQPGRPGAVLVVVAALEHGGSRAGVLGLVVLGHGPDRRCGPGGVVAVPLLPRHGLGCLEGDIAGAVEALDAELAGGELGHRVAVAGAVEAGGGLGDRADGEPAYAGAAGKVAGLGAVAADGVDTEPAVHGDERNGELRHAHGSFLMSRSADRGLWSAPSPPAVRRSGGQREVEAGVLFGHLGPHDGLVPVPRHARRRFLAGCQVEIRLGLSR</sequence>
<reference evidence="1" key="1">
    <citation type="submission" date="2013-09" db="EMBL/GenBank/DDBJ databases">
        <title>Complete nucleotide sequence of Streptomyces linear plasmid pFRL6.</title>
        <authorList>
            <person name="Chen Z."/>
            <person name="Fang P."/>
            <person name="Qin Z."/>
        </authorList>
    </citation>
    <scope>NUCLEOTIDE SEQUENCE</scope>
    <source>
        <plasmid evidence="1">pFRL6</plasmid>
    </source>
</reference>